<reference evidence="1" key="1">
    <citation type="submission" date="2018-05" db="EMBL/GenBank/DDBJ databases">
        <authorList>
            <person name="Lanie J.A."/>
            <person name="Ng W.-L."/>
            <person name="Kazmierczak K.M."/>
            <person name="Andrzejewski T.M."/>
            <person name="Davidsen T.M."/>
            <person name="Wayne K.J."/>
            <person name="Tettelin H."/>
            <person name="Glass J.I."/>
            <person name="Rusch D."/>
            <person name="Podicherti R."/>
            <person name="Tsui H.-C.T."/>
            <person name="Winkler M.E."/>
        </authorList>
    </citation>
    <scope>NUCLEOTIDE SEQUENCE</scope>
</reference>
<feature type="non-terminal residue" evidence="1">
    <location>
        <position position="27"/>
    </location>
</feature>
<name>A0A382PY09_9ZZZZ</name>
<gene>
    <name evidence="1" type="ORF">METZ01_LOCUS330534</name>
</gene>
<dbReference type="EMBL" id="UINC01110281">
    <property type="protein sequence ID" value="SVC77680.1"/>
    <property type="molecule type" value="Genomic_DNA"/>
</dbReference>
<protein>
    <submittedName>
        <fullName evidence="1">Uncharacterized protein</fullName>
    </submittedName>
</protein>
<feature type="non-terminal residue" evidence="1">
    <location>
        <position position="1"/>
    </location>
</feature>
<evidence type="ECO:0000313" key="1">
    <source>
        <dbReference type="EMBL" id="SVC77680.1"/>
    </source>
</evidence>
<dbReference type="AlphaFoldDB" id="A0A382PY09"/>
<proteinExistence type="predicted"/>
<accession>A0A382PY09</accession>
<organism evidence="1">
    <name type="scientific">marine metagenome</name>
    <dbReference type="NCBI Taxonomy" id="408172"/>
    <lineage>
        <taxon>unclassified sequences</taxon>
        <taxon>metagenomes</taxon>
        <taxon>ecological metagenomes</taxon>
    </lineage>
</organism>
<sequence length="27" mass="3161">LNCTSKENEFGCESCENCKKINLNNYY</sequence>